<evidence type="ECO:0000256" key="6">
    <source>
        <dbReference type="ARBA" id="ARBA00022777"/>
    </source>
</evidence>
<dbReference type="Pfam" id="PF02518">
    <property type="entry name" value="HATPase_c"/>
    <property type="match status" value="1"/>
</dbReference>
<dbReference type="PROSITE" id="PS50109">
    <property type="entry name" value="HIS_KIN"/>
    <property type="match status" value="1"/>
</dbReference>
<dbReference type="SUPFAM" id="SSF55874">
    <property type="entry name" value="ATPase domain of HSP90 chaperone/DNA topoisomerase II/histidine kinase"/>
    <property type="match status" value="1"/>
</dbReference>
<dbReference type="Pfam" id="PF00989">
    <property type="entry name" value="PAS"/>
    <property type="match status" value="1"/>
</dbReference>
<dbReference type="AlphaFoldDB" id="A0A3E1KAT6"/>
<evidence type="ECO:0000256" key="8">
    <source>
        <dbReference type="ARBA" id="ARBA00023012"/>
    </source>
</evidence>
<dbReference type="CDD" id="cd00082">
    <property type="entry name" value="HisKA"/>
    <property type="match status" value="1"/>
</dbReference>
<dbReference type="InterPro" id="IPR035965">
    <property type="entry name" value="PAS-like_dom_sf"/>
</dbReference>
<protein>
    <recommendedName>
        <fullName evidence="2">histidine kinase</fullName>
        <ecNumber evidence="2">2.7.13.3</ecNumber>
    </recommendedName>
</protein>
<dbReference type="Gene3D" id="1.10.287.130">
    <property type="match status" value="1"/>
</dbReference>
<dbReference type="InterPro" id="IPR013656">
    <property type="entry name" value="PAS_4"/>
</dbReference>
<evidence type="ECO:0000313" key="14">
    <source>
        <dbReference type="Proteomes" id="UP000260351"/>
    </source>
</evidence>
<dbReference type="PRINTS" id="PR00344">
    <property type="entry name" value="BCTRLSENSOR"/>
</dbReference>
<dbReference type="InterPro" id="IPR005467">
    <property type="entry name" value="His_kinase_dom"/>
</dbReference>
<evidence type="ECO:0000256" key="5">
    <source>
        <dbReference type="ARBA" id="ARBA00022741"/>
    </source>
</evidence>
<dbReference type="Pfam" id="PF00512">
    <property type="entry name" value="HisKA"/>
    <property type="match status" value="1"/>
</dbReference>
<evidence type="ECO:0000256" key="2">
    <source>
        <dbReference type="ARBA" id="ARBA00012438"/>
    </source>
</evidence>
<dbReference type="SMART" id="SM00091">
    <property type="entry name" value="PAS"/>
    <property type="match status" value="2"/>
</dbReference>
<dbReference type="Proteomes" id="UP000260351">
    <property type="component" value="Unassembled WGS sequence"/>
</dbReference>
<evidence type="ECO:0000313" key="13">
    <source>
        <dbReference type="EMBL" id="RFF31559.1"/>
    </source>
</evidence>
<gene>
    <name evidence="13" type="ORF">DZC52_04150</name>
</gene>
<dbReference type="InterPro" id="IPR003661">
    <property type="entry name" value="HisK_dim/P_dom"/>
</dbReference>
<keyword evidence="5" id="KW-0547">Nucleotide-binding</keyword>
<dbReference type="Gene3D" id="3.30.450.20">
    <property type="entry name" value="PAS domain"/>
    <property type="match status" value="2"/>
</dbReference>
<name>A0A3E1KAT6_9GAMM</name>
<dbReference type="EC" id="2.7.13.3" evidence="2"/>
<dbReference type="EMBL" id="QUZK01000018">
    <property type="protein sequence ID" value="RFF31559.1"/>
    <property type="molecule type" value="Genomic_DNA"/>
</dbReference>
<comment type="caution">
    <text evidence="13">The sequence shown here is derived from an EMBL/GenBank/DDBJ whole genome shotgun (WGS) entry which is preliminary data.</text>
</comment>
<feature type="domain" description="Histidine kinase" evidence="10">
    <location>
        <begin position="297"/>
        <end position="514"/>
    </location>
</feature>
<keyword evidence="6" id="KW-0418">Kinase</keyword>
<dbReference type="CDD" id="cd00130">
    <property type="entry name" value="PAS"/>
    <property type="match status" value="1"/>
</dbReference>
<sequence length="518" mass="57866">MDSDDGDKPILRDFAAELLETMLEVSGLLVVVLDSRGRLTLFNRASEELTGYSSDEVLGREIWPLLIPPDEVPAVKDVHQRLTHGEGLNLYINHWLTRDGKKRLIQWRNAALLDQHGNHVGVVGTGIDITEQERALRTRLRWEHERHSVLDALPILIAHVGPDFHIRFANDGYRQWFGLDPTSVVGKHVASVIGERAFEVLAPHFREAVDGHRSAYHGEVPYLYGPARFIHGTYIPALDEASGVDGFYIVAVDLTEQHRLQEELNDERDKARREAQTHLLELSHATRLAATSELATGLAHEISQPLTAISASAEACLMLLENHPGEVDSLRPALEKIAAQGQRARQIIEQLRNFLRREQDDVRIEVDPEELVEHVLLLLDSELVASGVEVETMMDPEAPPIGVNRVQIEQVLFNLVRNAIDVLKDFDGERRIRIRCLTVPEKEELRFEVSDSGPGLSETGMPKLFSPFYTTKPEGLGQGLAICRSIIDRHGGSIQAKNHSQGGALFSFTLPLEDAGNE</sequence>
<dbReference type="InterPro" id="IPR000014">
    <property type="entry name" value="PAS"/>
</dbReference>
<keyword evidence="3" id="KW-0597">Phosphoprotein</keyword>
<feature type="coiled-coil region" evidence="9">
    <location>
        <begin position="254"/>
        <end position="281"/>
    </location>
</feature>
<dbReference type="PROSITE" id="PS50113">
    <property type="entry name" value="PAC"/>
    <property type="match status" value="1"/>
</dbReference>
<dbReference type="GO" id="GO:0006355">
    <property type="term" value="P:regulation of DNA-templated transcription"/>
    <property type="evidence" value="ECO:0007669"/>
    <property type="project" value="InterPro"/>
</dbReference>
<feature type="domain" description="PAC" evidence="12">
    <location>
        <begin position="86"/>
        <end position="141"/>
    </location>
</feature>
<keyword evidence="14" id="KW-1185">Reference proteome</keyword>
<dbReference type="SUPFAM" id="SSF55785">
    <property type="entry name" value="PYP-like sensor domain (PAS domain)"/>
    <property type="match status" value="2"/>
</dbReference>
<evidence type="ECO:0000256" key="3">
    <source>
        <dbReference type="ARBA" id="ARBA00022553"/>
    </source>
</evidence>
<evidence type="ECO:0000259" key="12">
    <source>
        <dbReference type="PROSITE" id="PS50113"/>
    </source>
</evidence>
<dbReference type="InterPro" id="IPR036097">
    <property type="entry name" value="HisK_dim/P_sf"/>
</dbReference>
<dbReference type="OrthoDB" id="1931120at2"/>
<evidence type="ECO:0000259" key="11">
    <source>
        <dbReference type="PROSITE" id="PS50112"/>
    </source>
</evidence>
<reference evidence="13 14" key="1">
    <citation type="submission" date="2018-08" db="EMBL/GenBank/DDBJ databases">
        <title>Wenzhouxiangella salilacus sp. nov., a novel bacterium isolated from a saline lake in Xinjiang Province, China.</title>
        <authorList>
            <person name="Han S."/>
        </authorList>
    </citation>
    <scope>NUCLEOTIDE SEQUENCE [LARGE SCALE GENOMIC DNA]</scope>
    <source>
        <strain evidence="13 14">XDB06</strain>
    </source>
</reference>
<evidence type="ECO:0000259" key="10">
    <source>
        <dbReference type="PROSITE" id="PS50109"/>
    </source>
</evidence>
<dbReference type="PANTHER" id="PTHR43065:SF10">
    <property type="entry name" value="PEROXIDE STRESS-ACTIVATED HISTIDINE KINASE MAK3"/>
    <property type="match status" value="1"/>
</dbReference>
<evidence type="ECO:0000256" key="9">
    <source>
        <dbReference type="SAM" id="Coils"/>
    </source>
</evidence>
<proteinExistence type="predicted"/>
<comment type="catalytic activity">
    <reaction evidence="1">
        <text>ATP + protein L-histidine = ADP + protein N-phospho-L-histidine.</text>
        <dbReference type="EC" id="2.7.13.3"/>
    </reaction>
</comment>
<dbReference type="Pfam" id="PF08448">
    <property type="entry name" value="PAS_4"/>
    <property type="match status" value="1"/>
</dbReference>
<keyword evidence="4" id="KW-0808">Transferase</keyword>
<dbReference type="SMART" id="SM00086">
    <property type="entry name" value="PAC"/>
    <property type="match status" value="1"/>
</dbReference>
<dbReference type="InterPro" id="IPR000700">
    <property type="entry name" value="PAS-assoc_C"/>
</dbReference>
<dbReference type="PANTHER" id="PTHR43065">
    <property type="entry name" value="SENSOR HISTIDINE KINASE"/>
    <property type="match status" value="1"/>
</dbReference>
<dbReference type="InterPro" id="IPR013767">
    <property type="entry name" value="PAS_fold"/>
</dbReference>
<dbReference type="InterPro" id="IPR003594">
    <property type="entry name" value="HATPase_dom"/>
</dbReference>
<keyword evidence="9" id="KW-0175">Coiled coil</keyword>
<keyword evidence="7" id="KW-0067">ATP-binding</keyword>
<dbReference type="InterPro" id="IPR004358">
    <property type="entry name" value="Sig_transdc_His_kin-like_C"/>
</dbReference>
<dbReference type="RefSeq" id="WP_116649865.1">
    <property type="nucleotide sequence ID" value="NZ_QUZK01000018.1"/>
</dbReference>
<evidence type="ECO:0000256" key="7">
    <source>
        <dbReference type="ARBA" id="ARBA00022840"/>
    </source>
</evidence>
<dbReference type="Gene3D" id="3.30.565.10">
    <property type="entry name" value="Histidine kinase-like ATPase, C-terminal domain"/>
    <property type="match status" value="1"/>
</dbReference>
<dbReference type="NCBIfam" id="TIGR00229">
    <property type="entry name" value="sensory_box"/>
    <property type="match status" value="2"/>
</dbReference>
<evidence type="ECO:0000256" key="1">
    <source>
        <dbReference type="ARBA" id="ARBA00000085"/>
    </source>
</evidence>
<dbReference type="InterPro" id="IPR036890">
    <property type="entry name" value="HATPase_C_sf"/>
</dbReference>
<dbReference type="GO" id="GO:0005524">
    <property type="term" value="F:ATP binding"/>
    <property type="evidence" value="ECO:0007669"/>
    <property type="project" value="UniProtKB-KW"/>
</dbReference>
<feature type="domain" description="PAS" evidence="11">
    <location>
        <begin position="15"/>
        <end position="86"/>
    </location>
</feature>
<dbReference type="SUPFAM" id="SSF47384">
    <property type="entry name" value="Homodimeric domain of signal transducing histidine kinase"/>
    <property type="match status" value="1"/>
</dbReference>
<dbReference type="PROSITE" id="PS50112">
    <property type="entry name" value="PAS"/>
    <property type="match status" value="1"/>
</dbReference>
<accession>A0A3E1KAT6</accession>
<evidence type="ECO:0000256" key="4">
    <source>
        <dbReference type="ARBA" id="ARBA00022679"/>
    </source>
</evidence>
<organism evidence="13 14">
    <name type="scientific">Wenzhouxiangella sediminis</name>
    <dbReference type="NCBI Taxonomy" id="1792836"/>
    <lineage>
        <taxon>Bacteria</taxon>
        <taxon>Pseudomonadati</taxon>
        <taxon>Pseudomonadota</taxon>
        <taxon>Gammaproteobacteria</taxon>
        <taxon>Chromatiales</taxon>
        <taxon>Wenzhouxiangellaceae</taxon>
        <taxon>Wenzhouxiangella</taxon>
    </lineage>
</organism>
<keyword evidence="8" id="KW-0902">Two-component regulatory system</keyword>
<dbReference type="SMART" id="SM00387">
    <property type="entry name" value="HATPase_c"/>
    <property type="match status" value="1"/>
</dbReference>
<dbReference type="InterPro" id="IPR001610">
    <property type="entry name" value="PAC"/>
</dbReference>
<dbReference type="GO" id="GO:0000155">
    <property type="term" value="F:phosphorelay sensor kinase activity"/>
    <property type="evidence" value="ECO:0007669"/>
    <property type="project" value="InterPro"/>
</dbReference>
<dbReference type="SMART" id="SM00388">
    <property type="entry name" value="HisKA"/>
    <property type="match status" value="1"/>
</dbReference>